<evidence type="ECO:0000313" key="8">
    <source>
        <dbReference type="EMBL" id="KZS18043.1"/>
    </source>
</evidence>
<keyword evidence="6" id="KW-0472">Membrane</keyword>
<evidence type="ECO:0000259" key="7">
    <source>
        <dbReference type="PROSITE" id="PS50089"/>
    </source>
</evidence>
<dbReference type="PROSITE" id="PS00518">
    <property type="entry name" value="ZF_RING_1"/>
    <property type="match status" value="1"/>
</dbReference>
<sequence length="333" mass="37411">MVYANLIGTQDRNIIYRTSHPNCIAIAISIIGFIFWKCHKKRMPSSRKQVEVSVEECPICLEPYVDKYWLNCCHTFCYKCLVKWTRIKLQCPMCRHPITDSIPWIKDSPSDEISDYEPDPNVDAEDDEVVILAEQQPDDNWVLYLDDEAIEMPMPISGSRVFVEVLMNTDEFHLALLDGIGRIVGEHLDISSLSTITKAILNESSPQFFRALINTRNETVLPSPTVLLERKRIIMARCYLLAILLCSQLVVSTLGLPVAPGEPLDETNDGQLILPIADGESDNSQNIASLPVNPISEDLNEDKDAEYAVDGTAYQAELMAIEQDPLTQSLPGE</sequence>
<dbReference type="InterPro" id="IPR013083">
    <property type="entry name" value="Znf_RING/FYVE/PHD"/>
</dbReference>
<dbReference type="PANTHER" id="PTHR12109">
    <property type="entry name" value="RING FINGER PROTEIN 141-RELATED"/>
    <property type="match status" value="1"/>
</dbReference>
<dbReference type="SMART" id="SM00184">
    <property type="entry name" value="RING"/>
    <property type="match status" value="1"/>
</dbReference>
<dbReference type="InterPro" id="IPR017907">
    <property type="entry name" value="Znf_RING_CS"/>
</dbReference>
<dbReference type="PROSITE" id="PS50089">
    <property type="entry name" value="ZF_RING_2"/>
    <property type="match status" value="1"/>
</dbReference>
<dbReference type="Pfam" id="PF13639">
    <property type="entry name" value="zf-RING_2"/>
    <property type="match status" value="1"/>
</dbReference>
<evidence type="ECO:0000256" key="3">
    <source>
        <dbReference type="ARBA" id="ARBA00022833"/>
    </source>
</evidence>
<protein>
    <submittedName>
        <fullName evidence="8">RING finger 141-like protein</fullName>
    </submittedName>
</protein>
<keyword evidence="2 4" id="KW-0863">Zinc-finger</keyword>
<evidence type="ECO:0000256" key="6">
    <source>
        <dbReference type="SAM" id="Phobius"/>
    </source>
</evidence>
<dbReference type="OrthoDB" id="6509683at2759"/>
<accession>A0A162NJH4</accession>
<dbReference type="GO" id="GO:0008270">
    <property type="term" value="F:zinc ion binding"/>
    <property type="evidence" value="ECO:0007669"/>
    <property type="project" value="UniProtKB-KW"/>
</dbReference>
<dbReference type="EMBL" id="LRGB01000568">
    <property type="protein sequence ID" value="KZS18043.1"/>
    <property type="molecule type" value="Genomic_DNA"/>
</dbReference>
<dbReference type="STRING" id="35525.A0A162NJH4"/>
<dbReference type="SUPFAM" id="SSF57850">
    <property type="entry name" value="RING/U-box"/>
    <property type="match status" value="1"/>
</dbReference>
<dbReference type="GO" id="GO:0004842">
    <property type="term" value="F:ubiquitin-protein transferase activity"/>
    <property type="evidence" value="ECO:0007669"/>
    <property type="project" value="TreeGrafter"/>
</dbReference>
<feature type="transmembrane region" description="Helical" evidence="6">
    <location>
        <begin position="19"/>
        <end position="38"/>
    </location>
</feature>
<dbReference type="Gene3D" id="3.30.40.10">
    <property type="entry name" value="Zinc/RING finger domain, C3HC4 (zinc finger)"/>
    <property type="match status" value="1"/>
</dbReference>
<dbReference type="GO" id="GO:0051865">
    <property type="term" value="P:protein autoubiquitination"/>
    <property type="evidence" value="ECO:0007669"/>
    <property type="project" value="TreeGrafter"/>
</dbReference>
<evidence type="ECO:0000256" key="1">
    <source>
        <dbReference type="ARBA" id="ARBA00022723"/>
    </source>
</evidence>
<dbReference type="InterPro" id="IPR047126">
    <property type="entry name" value="RNF141-like"/>
</dbReference>
<comment type="caution">
    <text evidence="8">The sequence shown here is derived from an EMBL/GenBank/DDBJ whole genome shotgun (WGS) entry which is preliminary data.</text>
</comment>
<name>A0A162NJH4_9CRUS</name>
<keyword evidence="9" id="KW-1185">Reference proteome</keyword>
<dbReference type="Proteomes" id="UP000076858">
    <property type="component" value="Unassembled WGS sequence"/>
</dbReference>
<keyword evidence="3" id="KW-0862">Zinc</keyword>
<dbReference type="InterPro" id="IPR001841">
    <property type="entry name" value="Znf_RING"/>
</dbReference>
<organism evidence="8 9">
    <name type="scientific">Daphnia magna</name>
    <dbReference type="NCBI Taxonomy" id="35525"/>
    <lineage>
        <taxon>Eukaryota</taxon>
        <taxon>Metazoa</taxon>
        <taxon>Ecdysozoa</taxon>
        <taxon>Arthropoda</taxon>
        <taxon>Crustacea</taxon>
        <taxon>Branchiopoda</taxon>
        <taxon>Diplostraca</taxon>
        <taxon>Cladocera</taxon>
        <taxon>Anomopoda</taxon>
        <taxon>Daphniidae</taxon>
        <taxon>Daphnia</taxon>
    </lineage>
</organism>
<reference evidence="8 9" key="1">
    <citation type="submission" date="2016-03" db="EMBL/GenBank/DDBJ databases">
        <title>EvidentialGene: Evidence-directed Construction of Genes on Genomes.</title>
        <authorList>
            <person name="Gilbert D.G."/>
            <person name="Choi J.-H."/>
            <person name="Mockaitis K."/>
            <person name="Colbourne J."/>
            <person name="Pfrender M."/>
        </authorList>
    </citation>
    <scope>NUCLEOTIDE SEQUENCE [LARGE SCALE GENOMIC DNA]</scope>
    <source>
        <strain evidence="8 9">Xinb3</strain>
        <tissue evidence="8">Complete organism</tissue>
    </source>
</reference>
<evidence type="ECO:0000256" key="4">
    <source>
        <dbReference type="PROSITE-ProRule" id="PRU00175"/>
    </source>
</evidence>
<proteinExistence type="predicted"/>
<evidence type="ECO:0000256" key="2">
    <source>
        <dbReference type="ARBA" id="ARBA00022771"/>
    </source>
</evidence>
<keyword evidence="6" id="KW-0812">Transmembrane</keyword>
<gene>
    <name evidence="8" type="ORF">APZ42_016068</name>
</gene>
<feature type="domain" description="RING-type" evidence="7">
    <location>
        <begin position="57"/>
        <end position="95"/>
    </location>
</feature>
<dbReference type="PANTHER" id="PTHR12109:SF3">
    <property type="entry name" value="RING FINGER PROTEIN 141"/>
    <property type="match status" value="1"/>
</dbReference>
<dbReference type="AlphaFoldDB" id="A0A162NJH4"/>
<evidence type="ECO:0000256" key="5">
    <source>
        <dbReference type="SAM" id="MobiDB-lite"/>
    </source>
</evidence>
<keyword evidence="6" id="KW-1133">Transmembrane helix</keyword>
<keyword evidence="1" id="KW-0479">Metal-binding</keyword>
<evidence type="ECO:0000313" key="9">
    <source>
        <dbReference type="Proteomes" id="UP000076858"/>
    </source>
</evidence>
<feature type="region of interest" description="Disordered" evidence="5">
    <location>
        <begin position="276"/>
        <end position="301"/>
    </location>
</feature>